<name>A0A562JGK5_9FIRM</name>
<evidence type="ECO:0000313" key="3">
    <source>
        <dbReference type="Proteomes" id="UP000315343"/>
    </source>
</evidence>
<dbReference type="InterPro" id="IPR004038">
    <property type="entry name" value="Ribosomal_eL8/eL30/eS12/Gad45"/>
</dbReference>
<organism evidence="2 3">
    <name type="scientific">Sedimentibacter saalensis</name>
    <dbReference type="NCBI Taxonomy" id="130788"/>
    <lineage>
        <taxon>Bacteria</taxon>
        <taxon>Bacillati</taxon>
        <taxon>Bacillota</taxon>
        <taxon>Tissierellia</taxon>
        <taxon>Sedimentibacter</taxon>
    </lineage>
</organism>
<dbReference type="SUPFAM" id="SSF55315">
    <property type="entry name" value="L30e-like"/>
    <property type="match status" value="1"/>
</dbReference>
<dbReference type="GO" id="GO:0005840">
    <property type="term" value="C:ribosome"/>
    <property type="evidence" value="ECO:0007669"/>
    <property type="project" value="UniProtKB-KW"/>
</dbReference>
<dbReference type="Proteomes" id="UP000315343">
    <property type="component" value="Unassembled WGS sequence"/>
</dbReference>
<dbReference type="RefSeq" id="WP_145079864.1">
    <property type="nucleotide sequence ID" value="NZ_DAMBUX010000001.1"/>
</dbReference>
<accession>A0A562JGK5</accession>
<dbReference type="AlphaFoldDB" id="A0A562JGK5"/>
<gene>
    <name evidence="2" type="ORF">LY60_00634</name>
</gene>
<dbReference type="EMBL" id="VLKH01000002">
    <property type="protein sequence ID" value="TWH82336.1"/>
    <property type="molecule type" value="Genomic_DNA"/>
</dbReference>
<protein>
    <submittedName>
        <fullName evidence="2">Ribosomal protein L7Ae-like RNA K-turn-binding protein</fullName>
    </submittedName>
</protein>
<keyword evidence="2" id="KW-0687">Ribonucleoprotein</keyword>
<evidence type="ECO:0000313" key="2">
    <source>
        <dbReference type="EMBL" id="TWH82336.1"/>
    </source>
</evidence>
<dbReference type="OrthoDB" id="9794863at2"/>
<dbReference type="Pfam" id="PF01248">
    <property type="entry name" value="Ribosomal_L7Ae"/>
    <property type="match status" value="1"/>
</dbReference>
<evidence type="ECO:0000259" key="1">
    <source>
        <dbReference type="Pfam" id="PF01248"/>
    </source>
</evidence>
<dbReference type="Gene3D" id="3.30.1330.30">
    <property type="match status" value="1"/>
</dbReference>
<keyword evidence="3" id="KW-1185">Reference proteome</keyword>
<comment type="caution">
    <text evidence="2">The sequence shown here is derived from an EMBL/GenBank/DDBJ whole genome shotgun (WGS) entry which is preliminary data.</text>
</comment>
<proteinExistence type="predicted"/>
<reference evidence="2 3" key="1">
    <citation type="submission" date="2019-07" db="EMBL/GenBank/DDBJ databases">
        <title>Genomic Encyclopedia of Type Strains, Phase I: the one thousand microbial genomes (KMG-I) project.</title>
        <authorList>
            <person name="Kyrpides N."/>
        </authorList>
    </citation>
    <scope>NUCLEOTIDE SEQUENCE [LARGE SCALE GENOMIC DNA]</scope>
    <source>
        <strain evidence="2 3">DSM 13558</strain>
    </source>
</reference>
<dbReference type="InterPro" id="IPR029064">
    <property type="entry name" value="Ribosomal_eL30-like_sf"/>
</dbReference>
<sequence>MNNKIYSMIGIANKGGKVAIGYDVTCLNIEKNKSVLVLIAADASEKTKKNILYVCDKFNCKHIEYGEKELLGKFLGRKMVSVLSVNDENIASYLLNNL</sequence>
<keyword evidence="2" id="KW-0689">Ribosomal protein</keyword>
<feature type="domain" description="Ribosomal protein eL8/eL30/eS12/Gadd45" evidence="1">
    <location>
        <begin position="4"/>
        <end position="89"/>
    </location>
</feature>